<comment type="caution">
    <text evidence="5">The sequence shown here is derived from an EMBL/GenBank/DDBJ whole genome shotgun (WGS) entry which is preliminary data.</text>
</comment>
<evidence type="ECO:0000313" key="5">
    <source>
        <dbReference type="EMBL" id="PPQ83964.1"/>
    </source>
</evidence>
<evidence type="ECO:0000313" key="6">
    <source>
        <dbReference type="Proteomes" id="UP000284842"/>
    </source>
</evidence>
<dbReference type="PROSITE" id="PS51363">
    <property type="entry name" value="W2"/>
    <property type="match status" value="1"/>
</dbReference>
<dbReference type="InParanoid" id="A0A409WZK7"/>
<dbReference type="InterPro" id="IPR045196">
    <property type="entry name" value="IF2/IF5"/>
</dbReference>
<dbReference type="InterPro" id="IPR016189">
    <property type="entry name" value="Transl_init_fac_IF2/IF5_N"/>
</dbReference>
<feature type="region of interest" description="Disordered" evidence="3">
    <location>
        <begin position="115"/>
        <end position="153"/>
    </location>
</feature>
<evidence type="ECO:0000259" key="4">
    <source>
        <dbReference type="PROSITE" id="PS51363"/>
    </source>
</evidence>
<dbReference type="AlphaFoldDB" id="A0A409WZK7"/>
<dbReference type="Gene3D" id="1.25.40.180">
    <property type="match status" value="1"/>
</dbReference>
<dbReference type="PANTHER" id="PTHR23001:SF7">
    <property type="entry name" value="EUKARYOTIC TRANSLATION INITIATION FACTOR 5"/>
    <property type="match status" value="1"/>
</dbReference>
<evidence type="ECO:0000256" key="3">
    <source>
        <dbReference type="SAM" id="MobiDB-lite"/>
    </source>
</evidence>
<keyword evidence="2" id="KW-0342">GTP-binding</keyword>
<evidence type="ECO:0000256" key="1">
    <source>
        <dbReference type="ARBA" id="ARBA00022741"/>
    </source>
</evidence>
<protein>
    <recommendedName>
        <fullName evidence="4">W2 domain-containing protein</fullName>
    </recommendedName>
</protein>
<dbReference type="CDD" id="cd11561">
    <property type="entry name" value="W2_eIF5"/>
    <property type="match status" value="1"/>
</dbReference>
<reference evidence="5 6" key="1">
    <citation type="journal article" date="2018" name="Evol. Lett.">
        <title>Horizontal gene cluster transfer increased hallucinogenic mushroom diversity.</title>
        <authorList>
            <person name="Reynolds H.T."/>
            <person name="Vijayakumar V."/>
            <person name="Gluck-Thaler E."/>
            <person name="Korotkin H.B."/>
            <person name="Matheny P.B."/>
            <person name="Slot J.C."/>
        </authorList>
    </citation>
    <scope>NUCLEOTIDE SEQUENCE [LARGE SCALE GENOMIC DNA]</scope>
    <source>
        <strain evidence="5 6">2629</strain>
    </source>
</reference>
<dbReference type="Pfam" id="PF01873">
    <property type="entry name" value="eIF-5_eIF-2B"/>
    <property type="match status" value="1"/>
</dbReference>
<dbReference type="GO" id="GO:0005829">
    <property type="term" value="C:cytosol"/>
    <property type="evidence" value="ECO:0007669"/>
    <property type="project" value="TreeGrafter"/>
</dbReference>
<dbReference type="SMART" id="SM00653">
    <property type="entry name" value="eIF2B_5"/>
    <property type="match status" value="1"/>
</dbReference>
<dbReference type="SUPFAM" id="SSF100966">
    <property type="entry name" value="Translation initiation factor 2 beta, aIF2beta, N-terminal domain"/>
    <property type="match status" value="1"/>
</dbReference>
<dbReference type="GO" id="GO:0005092">
    <property type="term" value="F:GDP-dissociation inhibitor activity"/>
    <property type="evidence" value="ECO:0007669"/>
    <property type="project" value="TreeGrafter"/>
</dbReference>
<keyword evidence="1" id="KW-0547">Nucleotide-binding</keyword>
<dbReference type="Proteomes" id="UP000284842">
    <property type="component" value="Unassembled WGS sequence"/>
</dbReference>
<dbReference type="EMBL" id="NHTK01004954">
    <property type="protein sequence ID" value="PPQ83964.1"/>
    <property type="molecule type" value="Genomic_DNA"/>
</dbReference>
<dbReference type="Gene3D" id="3.30.30.170">
    <property type="match status" value="1"/>
</dbReference>
<accession>A0A409WZK7</accession>
<organism evidence="5 6">
    <name type="scientific">Panaeolus cyanescens</name>
    <dbReference type="NCBI Taxonomy" id="181874"/>
    <lineage>
        <taxon>Eukaryota</taxon>
        <taxon>Fungi</taxon>
        <taxon>Dikarya</taxon>
        <taxon>Basidiomycota</taxon>
        <taxon>Agaricomycotina</taxon>
        <taxon>Agaricomycetes</taxon>
        <taxon>Agaricomycetidae</taxon>
        <taxon>Agaricales</taxon>
        <taxon>Agaricineae</taxon>
        <taxon>Galeropsidaceae</taxon>
        <taxon>Panaeolus</taxon>
    </lineage>
</organism>
<proteinExistence type="predicted"/>
<dbReference type="GO" id="GO:0001732">
    <property type="term" value="P:formation of cytoplasmic translation initiation complex"/>
    <property type="evidence" value="ECO:0007669"/>
    <property type="project" value="TreeGrafter"/>
</dbReference>
<dbReference type="OrthoDB" id="10250831at2759"/>
<dbReference type="PANTHER" id="PTHR23001">
    <property type="entry name" value="EUKARYOTIC TRANSLATION INITIATION FACTOR"/>
    <property type="match status" value="1"/>
</dbReference>
<dbReference type="SUPFAM" id="SSF48371">
    <property type="entry name" value="ARM repeat"/>
    <property type="match status" value="1"/>
</dbReference>
<dbReference type="InterPro" id="IPR003307">
    <property type="entry name" value="W2_domain"/>
</dbReference>
<dbReference type="InterPro" id="IPR002735">
    <property type="entry name" value="Transl_init_fac_IF2/IF5_dom"/>
</dbReference>
<dbReference type="GO" id="GO:0071074">
    <property type="term" value="F:eukaryotic initiation factor eIF2 binding"/>
    <property type="evidence" value="ECO:0007669"/>
    <property type="project" value="TreeGrafter"/>
</dbReference>
<keyword evidence="6" id="KW-1185">Reference proteome</keyword>
<name>A0A409WZK7_9AGAR</name>
<dbReference type="GO" id="GO:0003743">
    <property type="term" value="F:translation initiation factor activity"/>
    <property type="evidence" value="ECO:0007669"/>
    <property type="project" value="InterPro"/>
</dbReference>
<gene>
    <name evidence="5" type="ORF">CVT24_008301</name>
</gene>
<evidence type="ECO:0000256" key="2">
    <source>
        <dbReference type="ARBA" id="ARBA00023134"/>
    </source>
</evidence>
<dbReference type="GO" id="GO:0005525">
    <property type="term" value="F:GTP binding"/>
    <property type="evidence" value="ECO:0007669"/>
    <property type="project" value="UniProtKB-KW"/>
</dbReference>
<sequence length="328" mass="35847">MSDVAWVLSRPPTYTTKFVGCELGAQITSNDHCIVNGAHNADRLRELLDVFIYKFVLCKSYKNPETELVIIHQGPSEDIIRNRKACGKGGKGAGVDMRNTLTTFIVKNPSVEIKKGKSKKKTGDDAASDGGGGGNLEPTAESPAAELNKDVAIADTSPEAVKRRIKALEGTMAAAVIGGDDDGRDEDSNSPYAILGRWIEEDHKAISVAIFQKAQEFGIEKKHKAVTIIVQTLFSENIVAEIPQYAPLSTKLVTSNKHHKSLLGGIERFVGFSHSDLVSAVPTILVLLLARSTSTRIPARKPESHYRRYIYSILRFNWQLTHVPVTVA</sequence>
<dbReference type="Gene3D" id="2.20.25.350">
    <property type="match status" value="1"/>
</dbReference>
<dbReference type="InterPro" id="IPR016024">
    <property type="entry name" value="ARM-type_fold"/>
</dbReference>
<dbReference type="STRING" id="181874.A0A409WZK7"/>
<feature type="domain" description="W2" evidence="4">
    <location>
        <begin position="185"/>
        <end position="328"/>
    </location>
</feature>